<keyword evidence="2" id="KW-0808">Transferase</keyword>
<evidence type="ECO:0000259" key="1">
    <source>
        <dbReference type="SMART" id="SM00748"/>
    </source>
</evidence>
<dbReference type="EMBL" id="CP013264">
    <property type="protein sequence ID" value="ALR20110.1"/>
    <property type="molecule type" value="Genomic_DNA"/>
</dbReference>
<evidence type="ECO:0000313" key="2">
    <source>
        <dbReference type="EMBL" id="ALR20110.1"/>
    </source>
</evidence>
<protein>
    <submittedName>
        <fullName evidence="2">Nucleotidyltransferase</fullName>
    </submittedName>
</protein>
<dbReference type="Pfam" id="PF01909">
    <property type="entry name" value="NTP_transf_2"/>
    <property type="match status" value="1"/>
</dbReference>
<dbReference type="PANTHER" id="PTHR33933:SF1">
    <property type="entry name" value="PROTEIN ADENYLYLTRANSFERASE MNTA-RELATED"/>
    <property type="match status" value="1"/>
</dbReference>
<accession>A0A0S3EXG2</accession>
<reference evidence="2 3" key="1">
    <citation type="submission" date="2015-11" db="EMBL/GenBank/DDBJ databases">
        <title>A Two-component Flavoprotein Monooxygenase System MeaXY Responsible for para-Hydroxylation of 2-Methyl-6-ethylaniline and 2,6-Diethylaniline in Sphingobium baderi DE-13.</title>
        <authorList>
            <person name="Cheng M."/>
            <person name="Meng Q."/>
            <person name="Yang Y."/>
            <person name="Chu C."/>
            <person name="Yan X."/>
            <person name="He J."/>
            <person name="Li S."/>
        </authorList>
    </citation>
    <scope>NUCLEOTIDE SEQUENCE [LARGE SCALE GENOMIC DNA]</scope>
    <source>
        <strain evidence="2 3">DE-13</strain>
    </source>
</reference>
<dbReference type="RefSeq" id="WP_062063508.1">
    <property type="nucleotide sequence ID" value="NZ_CP013264.1"/>
</dbReference>
<dbReference type="OrthoDB" id="7442350at2"/>
<organism evidence="2 3">
    <name type="scientific">Sphingobium baderi</name>
    <dbReference type="NCBI Taxonomy" id="1332080"/>
    <lineage>
        <taxon>Bacteria</taxon>
        <taxon>Pseudomonadati</taxon>
        <taxon>Pseudomonadota</taxon>
        <taxon>Alphaproteobacteria</taxon>
        <taxon>Sphingomonadales</taxon>
        <taxon>Sphingomonadaceae</taxon>
        <taxon>Sphingobium</taxon>
    </lineage>
</organism>
<dbReference type="Proteomes" id="UP000056968">
    <property type="component" value="Chromosome"/>
</dbReference>
<dbReference type="InterPro" id="IPR002934">
    <property type="entry name" value="Polymerase_NTP_transf_dom"/>
</dbReference>
<dbReference type="InterPro" id="IPR007842">
    <property type="entry name" value="HEPN_dom"/>
</dbReference>
<dbReference type="Gene3D" id="3.30.460.10">
    <property type="entry name" value="Beta Polymerase, domain 2"/>
    <property type="match status" value="1"/>
</dbReference>
<feature type="domain" description="HEPN" evidence="1">
    <location>
        <begin position="172"/>
        <end position="292"/>
    </location>
</feature>
<gene>
    <name evidence="2" type="ORF">ATN00_07130</name>
</gene>
<dbReference type="Gene3D" id="1.20.120.330">
    <property type="entry name" value="Nucleotidyltransferases domain 2"/>
    <property type="match status" value="1"/>
</dbReference>
<dbReference type="GO" id="GO:0016779">
    <property type="term" value="F:nucleotidyltransferase activity"/>
    <property type="evidence" value="ECO:0007669"/>
    <property type="project" value="InterPro"/>
</dbReference>
<evidence type="ECO:0000313" key="3">
    <source>
        <dbReference type="Proteomes" id="UP000056968"/>
    </source>
</evidence>
<name>A0A0S3EXG2_9SPHN</name>
<dbReference type="InterPro" id="IPR052548">
    <property type="entry name" value="Type_VII_TA_antitoxin"/>
</dbReference>
<dbReference type="InterPro" id="IPR043519">
    <property type="entry name" value="NT_sf"/>
</dbReference>
<keyword evidence="3" id="KW-1185">Reference proteome</keyword>
<dbReference type="SUPFAM" id="SSF81301">
    <property type="entry name" value="Nucleotidyltransferase"/>
    <property type="match status" value="1"/>
</dbReference>
<dbReference type="STRING" id="1332080.ATN00_07130"/>
<dbReference type="CDD" id="cd05403">
    <property type="entry name" value="NT_KNTase_like"/>
    <property type="match status" value="1"/>
</dbReference>
<dbReference type="SMART" id="SM00748">
    <property type="entry name" value="HEPN"/>
    <property type="match status" value="1"/>
</dbReference>
<sequence>MRIDLNHLPITKQRELDRVVEILFQGFREATQEATGRRKSARILKVILFGSYARGDWVDAPFDSNQYKSDYDILVIVNQKELTDSVLYWEATEQRLFDAYQAEKIIRTPVNFIVHTLQQVNDGLSHGRLLFTEIAKDGVILYQSDDRPLASAKPKTPEQALLMAKEYFEDLFPAAMRRFTLAEISHGKNWYSDSAFDFHQATEKLYRCALTTLTFYAPRSTNIVFLRGMAEGLDRRLFEAWPRATHAERAMYQKLKDAYRKGQHSKHFDISPEELDWLRGRIQILGELVHKVCSERIAKLKIDADTAEKSLSAKPLSSN</sequence>
<dbReference type="PANTHER" id="PTHR33933">
    <property type="entry name" value="NUCLEOTIDYLTRANSFERASE"/>
    <property type="match status" value="1"/>
</dbReference>
<proteinExistence type="predicted"/>
<dbReference type="AlphaFoldDB" id="A0A0S3EXG2"/>
<dbReference type="KEGG" id="sbd:ATN00_07130"/>